<dbReference type="EMBL" id="JAMQBK010000039">
    <property type="protein sequence ID" value="MCM2372044.1"/>
    <property type="molecule type" value="Genomic_DNA"/>
</dbReference>
<reference evidence="1 2" key="1">
    <citation type="journal article" date="2022" name="Syst. Appl. Microbiol.">
        <title>Rhodopirellula aestuarii sp. nov., a novel member of the genus Rhodopirellula isolated from brackish sediments collected in the Tagus River estuary, Portugal.</title>
        <authorList>
            <person name="Vitorino I.R."/>
            <person name="Klimek D."/>
            <person name="Calusinska M."/>
            <person name="Lobo-da-Cunha A."/>
            <person name="Vasconcelos V."/>
            <person name="Lage O.M."/>
        </authorList>
    </citation>
    <scope>NUCLEOTIDE SEQUENCE [LARGE SCALE GENOMIC DNA]</scope>
    <source>
        <strain evidence="1 2">ICT_H3.1</strain>
    </source>
</reference>
<dbReference type="RefSeq" id="WP_250929671.1">
    <property type="nucleotide sequence ID" value="NZ_JAMQBK010000039.1"/>
</dbReference>
<protein>
    <submittedName>
        <fullName evidence="1">Uncharacterized protein</fullName>
    </submittedName>
</protein>
<organism evidence="1 2">
    <name type="scientific">Aporhodopirellula aestuarii</name>
    <dbReference type="NCBI Taxonomy" id="2950107"/>
    <lineage>
        <taxon>Bacteria</taxon>
        <taxon>Pseudomonadati</taxon>
        <taxon>Planctomycetota</taxon>
        <taxon>Planctomycetia</taxon>
        <taxon>Pirellulales</taxon>
        <taxon>Pirellulaceae</taxon>
        <taxon>Aporhodopirellula</taxon>
    </lineage>
</organism>
<dbReference type="Proteomes" id="UP001202961">
    <property type="component" value="Unassembled WGS sequence"/>
</dbReference>
<evidence type="ECO:0000313" key="2">
    <source>
        <dbReference type="Proteomes" id="UP001202961"/>
    </source>
</evidence>
<name>A0ABT0U556_9BACT</name>
<keyword evidence="2" id="KW-1185">Reference proteome</keyword>
<comment type="caution">
    <text evidence="1">The sequence shown here is derived from an EMBL/GenBank/DDBJ whole genome shotgun (WGS) entry which is preliminary data.</text>
</comment>
<evidence type="ECO:0000313" key="1">
    <source>
        <dbReference type="EMBL" id="MCM2372044.1"/>
    </source>
</evidence>
<sequence length="82" mass="9201">MRPPKKFGEFFHTGDNLRFFVPNWGSSALICVLGQYRLPPASRPSSDLKRAGAGCKMSRPATQDVLDHDAKRGVSRAKVWRQ</sequence>
<accession>A0ABT0U556</accession>
<gene>
    <name evidence="1" type="ORF">NB063_15670</name>
</gene>
<proteinExistence type="predicted"/>